<dbReference type="Pfam" id="PF00743">
    <property type="entry name" value="FMO-like"/>
    <property type="match status" value="1"/>
</dbReference>
<dbReference type="AlphaFoldDB" id="A0A915CM74"/>
<evidence type="ECO:0000256" key="2">
    <source>
        <dbReference type="ARBA" id="ARBA00022827"/>
    </source>
</evidence>
<keyword evidence="5" id="KW-1185">Reference proteome</keyword>
<evidence type="ECO:0000256" key="4">
    <source>
        <dbReference type="RuleBase" id="RU361177"/>
    </source>
</evidence>
<protein>
    <recommendedName>
        <fullName evidence="4">Flavin-containing monooxygenase</fullName>
        <ecNumber evidence="4">1.-.-.-</ecNumber>
    </recommendedName>
</protein>
<dbReference type="InterPro" id="IPR050346">
    <property type="entry name" value="FMO-like"/>
</dbReference>
<evidence type="ECO:0000256" key="1">
    <source>
        <dbReference type="ARBA" id="ARBA00022630"/>
    </source>
</evidence>
<sequence length="88" mass="10275">MDTLAKIIGARPNICKYWLTDPKLAVRLVFHGLVPYQYRLQGPYRWDGAREAILNMEQRIFETTRTRKTPATEKSKPTSKVFAVNMYI</sequence>
<evidence type="ECO:0000313" key="6">
    <source>
        <dbReference type="WBParaSite" id="jg10116"/>
    </source>
</evidence>
<organism evidence="5 6">
    <name type="scientific">Ditylenchus dipsaci</name>
    <dbReference type="NCBI Taxonomy" id="166011"/>
    <lineage>
        <taxon>Eukaryota</taxon>
        <taxon>Metazoa</taxon>
        <taxon>Ecdysozoa</taxon>
        <taxon>Nematoda</taxon>
        <taxon>Chromadorea</taxon>
        <taxon>Rhabditida</taxon>
        <taxon>Tylenchina</taxon>
        <taxon>Tylenchomorpha</taxon>
        <taxon>Sphaerularioidea</taxon>
        <taxon>Anguinidae</taxon>
        <taxon>Anguininae</taxon>
        <taxon>Ditylenchus</taxon>
    </lineage>
</organism>
<comment type="cofactor">
    <cofactor evidence="4">
        <name>FAD</name>
        <dbReference type="ChEBI" id="CHEBI:57692"/>
    </cofactor>
</comment>
<dbReference type="GO" id="GO:0050660">
    <property type="term" value="F:flavin adenine dinucleotide binding"/>
    <property type="evidence" value="ECO:0007669"/>
    <property type="project" value="InterPro"/>
</dbReference>
<dbReference type="Proteomes" id="UP000887574">
    <property type="component" value="Unplaced"/>
</dbReference>
<proteinExistence type="inferred from homology"/>
<keyword evidence="4" id="KW-0503">Monooxygenase</keyword>
<reference evidence="6" key="1">
    <citation type="submission" date="2022-11" db="UniProtKB">
        <authorList>
            <consortium name="WormBaseParasite"/>
        </authorList>
    </citation>
    <scope>IDENTIFICATION</scope>
</reference>
<evidence type="ECO:0000313" key="5">
    <source>
        <dbReference type="Proteomes" id="UP000887574"/>
    </source>
</evidence>
<dbReference type="GO" id="GO:0004499">
    <property type="term" value="F:N,N-dimethylaniline monooxygenase activity"/>
    <property type="evidence" value="ECO:0007669"/>
    <property type="project" value="InterPro"/>
</dbReference>
<keyword evidence="3 4" id="KW-0560">Oxidoreductase</keyword>
<dbReference type="WBParaSite" id="jg10116">
    <property type="protein sequence ID" value="jg10116"/>
    <property type="gene ID" value="jg10116"/>
</dbReference>
<accession>A0A915CM74</accession>
<comment type="similarity">
    <text evidence="4">Belongs to the FMO family.</text>
</comment>
<evidence type="ECO:0000256" key="3">
    <source>
        <dbReference type="ARBA" id="ARBA00023002"/>
    </source>
</evidence>
<keyword evidence="1 4" id="KW-0285">Flavoprotein</keyword>
<dbReference type="EC" id="1.-.-.-" evidence="4"/>
<dbReference type="InterPro" id="IPR020946">
    <property type="entry name" value="Flavin_mOase-like"/>
</dbReference>
<dbReference type="GO" id="GO:0050661">
    <property type="term" value="F:NADP binding"/>
    <property type="evidence" value="ECO:0007669"/>
    <property type="project" value="InterPro"/>
</dbReference>
<keyword evidence="2 4" id="KW-0274">FAD</keyword>
<name>A0A915CM74_9BILA</name>
<dbReference type="PANTHER" id="PTHR23023">
    <property type="entry name" value="DIMETHYLANILINE MONOOXYGENASE"/>
    <property type="match status" value="1"/>
</dbReference>